<evidence type="ECO:0000313" key="2">
    <source>
        <dbReference type="Proteomes" id="UP000515872"/>
    </source>
</evidence>
<reference evidence="1 2" key="1">
    <citation type="submission" date="2020-07" db="EMBL/GenBank/DDBJ databases">
        <title>Streptomyces phage Genome sequencing and assembly.</title>
        <authorList>
            <person name="Sharma V."/>
            <person name="Hardy A."/>
            <person name="Frunzke J."/>
        </authorList>
    </citation>
    <scope>NUCLEOTIDE SEQUENCE [LARGE SCALE GENOMIC DNA]</scope>
</reference>
<sequence>MSYEVSPEDALLAMSQHLGIPPDSAPVVVLDMVESLIEEHRKLRLKHAAIIRRAQSQHPNTLAAIAASFNRRGV</sequence>
<dbReference type="EMBL" id="MT711979">
    <property type="protein sequence ID" value="QMP84600.1"/>
    <property type="molecule type" value="Genomic_DNA"/>
</dbReference>
<gene>
    <name evidence="1" type="ORF">HUN44_00055</name>
</gene>
<proteinExistence type="predicted"/>
<organism evidence="1 2">
    <name type="scientific">Streptomyces phage Endor2</name>
    <dbReference type="NCBI Taxonomy" id="2740182"/>
    <lineage>
        <taxon>Viruses</taxon>
        <taxon>Duplodnaviria</taxon>
        <taxon>Heunggongvirae</taxon>
        <taxon>Uroviricota</taxon>
        <taxon>Caudoviricetes</taxon>
        <taxon>Arquatrovirinae</taxon>
        <taxon>Camvirus</taxon>
        <taxon>Camvirus endor2</taxon>
    </lineage>
</organism>
<name>A0A7G4AX60_9CAUD</name>
<dbReference type="Proteomes" id="UP000515872">
    <property type="component" value="Segment"/>
</dbReference>
<keyword evidence="2" id="KW-1185">Reference proteome</keyword>
<accession>A0A7G4AX60</accession>
<evidence type="ECO:0000313" key="1">
    <source>
        <dbReference type="EMBL" id="QMP84600.1"/>
    </source>
</evidence>
<protein>
    <submittedName>
        <fullName evidence="1">Uncharacterized protein</fullName>
    </submittedName>
</protein>